<dbReference type="InterPro" id="IPR012885">
    <property type="entry name" value="F-box_Sdz-33"/>
</dbReference>
<dbReference type="Proteomes" id="UP000008281">
    <property type="component" value="Unassembled WGS sequence"/>
</dbReference>
<evidence type="ECO:0000313" key="2">
    <source>
        <dbReference type="EMBL" id="EFO94606.1"/>
    </source>
</evidence>
<gene>
    <name evidence="2" type="ORF">CRE_06102</name>
</gene>
<dbReference type="PROSITE" id="PS50181">
    <property type="entry name" value="FBOX"/>
    <property type="match status" value="1"/>
</dbReference>
<dbReference type="GeneID" id="9810564"/>
<name>E3NEC3_CAERE</name>
<reference evidence="2" key="1">
    <citation type="submission" date="2007-07" db="EMBL/GenBank/DDBJ databases">
        <title>PCAP assembly of the Caenorhabditis remanei genome.</title>
        <authorList>
            <consortium name="The Caenorhabditis remanei Sequencing Consortium"/>
            <person name="Wilson R.K."/>
        </authorList>
    </citation>
    <scope>NUCLEOTIDE SEQUENCE [LARGE SCALE GENOMIC DNA]</scope>
    <source>
        <strain evidence="2">PB4641</strain>
    </source>
</reference>
<dbReference type="Pfam" id="PF07735">
    <property type="entry name" value="FBA_2"/>
    <property type="match status" value="1"/>
</dbReference>
<dbReference type="InParanoid" id="E3NEC3"/>
<dbReference type="InterPro" id="IPR001810">
    <property type="entry name" value="F-box_dom"/>
</dbReference>
<dbReference type="PANTHER" id="PTHR22899">
    <property type="entry name" value="CYCLIN-RELATED F-BOX FAMILY"/>
    <property type="match status" value="1"/>
</dbReference>
<protein>
    <recommendedName>
        <fullName evidence="1">F-box domain-containing protein</fullName>
    </recommendedName>
</protein>
<dbReference type="KEGG" id="crq:GCK72_008546"/>
<dbReference type="FunCoup" id="E3NEC3">
    <property type="interactions" value="1750"/>
</dbReference>
<sequence>MEPTFPLLRLPENAIFNVLKNTNLDQLFIISLVSSKTKSLVTSFGIKARDVHIGISRRIRINVYTTKSHFTLSIYNDPNDKNELFYADITPPITDYFKYQSRRIQTTTPFNFSDWMKHIQLVFCYSQPLDLGFYQYCERFEVQSLKDAIGNVDVLSVAGQVTDVYRKEVLKCFNAPNELFLERNPFDEACEIQKFFIQNYKMIAFPGVYSLDDMLLVNSEKVRFTKPISQKQFNQFLKHWIRGSNPRLQYMFLSIDNTDSVRREEPLKGIDCFDVEEEDQQEICQKYRIKSYYMVAIRRKDGTPAVIAAEDFLNVLCVRFIVFY</sequence>
<accession>E3NEC3</accession>
<dbReference type="Pfam" id="PF00646">
    <property type="entry name" value="F-box"/>
    <property type="match status" value="1"/>
</dbReference>
<dbReference type="EMBL" id="DS268620">
    <property type="protein sequence ID" value="EFO94606.1"/>
    <property type="molecule type" value="Genomic_DNA"/>
</dbReference>
<dbReference type="CTD" id="9810564"/>
<dbReference type="PANTHER" id="PTHR22899:SF0">
    <property type="entry name" value="F-BOX ASSOCIATED DOMAIN-CONTAINING PROTEIN-RELATED"/>
    <property type="match status" value="1"/>
</dbReference>
<feature type="domain" description="F-box" evidence="1">
    <location>
        <begin position="4"/>
        <end position="51"/>
    </location>
</feature>
<dbReference type="AlphaFoldDB" id="E3NEC3"/>
<evidence type="ECO:0000313" key="3">
    <source>
        <dbReference type="Proteomes" id="UP000008281"/>
    </source>
</evidence>
<evidence type="ECO:0000259" key="1">
    <source>
        <dbReference type="PROSITE" id="PS50181"/>
    </source>
</evidence>
<dbReference type="InterPro" id="IPR053222">
    <property type="entry name" value="Zygotic_Embryogenesis-Asso"/>
</dbReference>
<dbReference type="RefSeq" id="XP_003093256.2">
    <property type="nucleotide sequence ID" value="XM_003093208.2"/>
</dbReference>
<organism evidence="3">
    <name type="scientific">Caenorhabditis remanei</name>
    <name type="common">Caenorhabditis vulgaris</name>
    <dbReference type="NCBI Taxonomy" id="31234"/>
    <lineage>
        <taxon>Eukaryota</taxon>
        <taxon>Metazoa</taxon>
        <taxon>Ecdysozoa</taxon>
        <taxon>Nematoda</taxon>
        <taxon>Chromadorea</taxon>
        <taxon>Rhabditida</taxon>
        <taxon>Rhabditina</taxon>
        <taxon>Rhabditomorpha</taxon>
        <taxon>Rhabditoidea</taxon>
        <taxon>Rhabditidae</taxon>
        <taxon>Peloderinae</taxon>
        <taxon>Caenorhabditis</taxon>
    </lineage>
</organism>
<proteinExistence type="predicted"/>
<keyword evidence="3" id="KW-1185">Reference proteome</keyword>
<dbReference type="OrthoDB" id="1107553at2759"/>
<dbReference type="HOGENOM" id="CLU_028840_1_0_1"/>